<feature type="region of interest" description="Disordered" evidence="1">
    <location>
        <begin position="1"/>
        <end position="45"/>
    </location>
</feature>
<feature type="compositionally biased region" description="Polar residues" evidence="1">
    <location>
        <begin position="10"/>
        <end position="23"/>
    </location>
</feature>
<dbReference type="AlphaFoldDB" id="A0A1I7W140"/>
<proteinExistence type="predicted"/>
<organism evidence="2 3">
    <name type="scientific">Loa loa</name>
    <name type="common">Eye worm</name>
    <name type="synonym">Filaria loa</name>
    <dbReference type="NCBI Taxonomy" id="7209"/>
    <lineage>
        <taxon>Eukaryota</taxon>
        <taxon>Metazoa</taxon>
        <taxon>Ecdysozoa</taxon>
        <taxon>Nematoda</taxon>
        <taxon>Chromadorea</taxon>
        <taxon>Rhabditida</taxon>
        <taxon>Spirurina</taxon>
        <taxon>Spiruromorpha</taxon>
        <taxon>Filarioidea</taxon>
        <taxon>Onchocercidae</taxon>
        <taxon>Loa</taxon>
    </lineage>
</organism>
<evidence type="ECO:0000256" key="1">
    <source>
        <dbReference type="SAM" id="MobiDB-lite"/>
    </source>
</evidence>
<dbReference type="Proteomes" id="UP000095285">
    <property type="component" value="Unassembled WGS sequence"/>
</dbReference>
<evidence type="ECO:0000313" key="3">
    <source>
        <dbReference type="WBParaSite" id="EN70_8434"/>
    </source>
</evidence>
<sequence>MATVGHGLSRHSTSVLPNKSVTPNKPIAPQKQVRNSAKELQHPATGNMQYAYEELPLGKRAFALRMRCLEEKKQMEKAKREQLNKKFKQKRNKPSTRK</sequence>
<reference evidence="3" key="2">
    <citation type="submission" date="2016-11" db="UniProtKB">
        <authorList>
            <consortium name="WormBaseParasite"/>
        </authorList>
    </citation>
    <scope>IDENTIFICATION</scope>
</reference>
<name>A0A1I7W140_LOALO</name>
<dbReference type="WBParaSite" id="EN70_8434">
    <property type="protein sequence ID" value="EN70_8434"/>
    <property type="gene ID" value="EN70_8434"/>
</dbReference>
<accession>A0A1I7W140</accession>
<feature type="region of interest" description="Disordered" evidence="1">
    <location>
        <begin position="75"/>
        <end position="98"/>
    </location>
</feature>
<feature type="compositionally biased region" description="Basic residues" evidence="1">
    <location>
        <begin position="85"/>
        <end position="98"/>
    </location>
</feature>
<feature type="compositionally biased region" description="Basic and acidic residues" evidence="1">
    <location>
        <begin position="75"/>
        <end position="84"/>
    </location>
</feature>
<reference evidence="2" key="1">
    <citation type="submission" date="2012-04" db="EMBL/GenBank/DDBJ databases">
        <title>The Genome Sequence of Loa loa.</title>
        <authorList>
            <consortium name="The Broad Institute Genome Sequencing Platform"/>
            <consortium name="Broad Institute Genome Sequencing Center for Infectious Disease"/>
            <person name="Nutman T.B."/>
            <person name="Fink D.L."/>
            <person name="Russ C."/>
            <person name="Young S."/>
            <person name="Zeng Q."/>
            <person name="Gargeya S."/>
            <person name="Alvarado L."/>
            <person name="Berlin A."/>
            <person name="Chapman S.B."/>
            <person name="Chen Z."/>
            <person name="Freedman E."/>
            <person name="Gellesch M."/>
            <person name="Goldberg J."/>
            <person name="Griggs A."/>
            <person name="Gujja S."/>
            <person name="Heilman E.R."/>
            <person name="Heiman D."/>
            <person name="Howarth C."/>
            <person name="Mehta T."/>
            <person name="Neiman D."/>
            <person name="Pearson M."/>
            <person name="Roberts A."/>
            <person name="Saif S."/>
            <person name="Shea T."/>
            <person name="Shenoy N."/>
            <person name="Sisk P."/>
            <person name="Stolte C."/>
            <person name="Sykes S."/>
            <person name="White J."/>
            <person name="Yandava C."/>
            <person name="Haas B."/>
            <person name="Henn M.R."/>
            <person name="Nusbaum C."/>
            <person name="Birren B."/>
        </authorList>
    </citation>
    <scope>NUCLEOTIDE SEQUENCE [LARGE SCALE GENOMIC DNA]</scope>
</reference>
<evidence type="ECO:0000313" key="2">
    <source>
        <dbReference type="Proteomes" id="UP000095285"/>
    </source>
</evidence>
<keyword evidence="2" id="KW-1185">Reference proteome</keyword>
<protein>
    <submittedName>
        <fullName evidence="3">Coiled-coil domain-containing protein 137</fullName>
    </submittedName>
</protein>